<dbReference type="InterPro" id="IPR002347">
    <property type="entry name" value="SDR_fam"/>
</dbReference>
<keyword evidence="2" id="KW-0560">Oxidoreductase</keyword>
<dbReference type="SUPFAM" id="SSF51735">
    <property type="entry name" value="NAD(P)-binding Rossmann-fold domains"/>
    <property type="match status" value="1"/>
</dbReference>
<dbReference type="STRING" id="1442368.A0A0D2G7F0"/>
<dbReference type="GO" id="GO:0016020">
    <property type="term" value="C:membrane"/>
    <property type="evidence" value="ECO:0007669"/>
    <property type="project" value="TreeGrafter"/>
</dbReference>
<proteinExistence type="inferred from homology"/>
<dbReference type="PANTHER" id="PTHR44196">
    <property type="entry name" value="DEHYDROGENASE/REDUCTASE SDR FAMILY MEMBER 7B"/>
    <property type="match status" value="1"/>
</dbReference>
<keyword evidence="4" id="KW-1185">Reference proteome</keyword>
<evidence type="ECO:0000313" key="4">
    <source>
        <dbReference type="Proteomes" id="UP000053029"/>
    </source>
</evidence>
<sequence length="339" mass="37490">MGEPSEPMVERFLGDQHDCQPATDPRQNRELAAAFKNKHVVIAGAGRGIGRATAEFFAHTAAKSLSLMALELREVDETASICKKINPQLLTKTAAFDVKDYAKVQQFINDIDREFGHIDVVFANAGRPPQWLATWESDPTVWWDTLAVSLQGGFNFARAALPIMRREKSGRIIFTSSAGAHVSNGMGSYALGKLGLVRLAEILHHENKDHGIRTFAIHPGAIPTRFFTDFKEASEGNIKEGSYVSKSLPGEDKSANIAVNFFKDVTWDTPQMPAGYVVLLSSGQLDFMSGRYIDCSRKVEAYLADKDKIMAKDLHRVKLVVDSDWYIPPAKEEQEFGGA</sequence>
<comment type="similarity">
    <text evidence="1">Belongs to the short-chain dehydrogenases/reductases (SDR) family.</text>
</comment>
<dbReference type="HOGENOM" id="CLU_010194_8_0_1"/>
<evidence type="ECO:0000313" key="3">
    <source>
        <dbReference type="EMBL" id="KIW76563.1"/>
    </source>
</evidence>
<dbReference type="EMBL" id="KN846974">
    <property type="protein sequence ID" value="KIW76563.1"/>
    <property type="molecule type" value="Genomic_DNA"/>
</dbReference>
<dbReference type="RefSeq" id="XP_013280371.1">
    <property type="nucleotide sequence ID" value="XM_013424917.1"/>
</dbReference>
<evidence type="ECO:0000256" key="2">
    <source>
        <dbReference type="ARBA" id="ARBA00023002"/>
    </source>
</evidence>
<dbReference type="AlphaFoldDB" id="A0A0D2G7F0"/>
<name>A0A0D2G7F0_9EURO</name>
<dbReference type="CDD" id="cd05233">
    <property type="entry name" value="SDR_c"/>
    <property type="match status" value="1"/>
</dbReference>
<dbReference type="OrthoDB" id="1933717at2759"/>
<dbReference type="Gene3D" id="3.40.50.720">
    <property type="entry name" value="NAD(P)-binding Rossmann-like Domain"/>
    <property type="match status" value="1"/>
</dbReference>
<evidence type="ECO:0008006" key="5">
    <source>
        <dbReference type="Google" id="ProtNLM"/>
    </source>
</evidence>
<dbReference type="PANTHER" id="PTHR44196:SF1">
    <property type="entry name" value="DEHYDROGENASE_REDUCTASE SDR FAMILY MEMBER 7B"/>
    <property type="match status" value="1"/>
</dbReference>
<dbReference type="GeneID" id="25308497"/>
<dbReference type="GO" id="GO:0016491">
    <property type="term" value="F:oxidoreductase activity"/>
    <property type="evidence" value="ECO:0007669"/>
    <property type="project" value="UniProtKB-KW"/>
</dbReference>
<organism evidence="3 4">
    <name type="scientific">Fonsecaea pedrosoi CBS 271.37</name>
    <dbReference type="NCBI Taxonomy" id="1442368"/>
    <lineage>
        <taxon>Eukaryota</taxon>
        <taxon>Fungi</taxon>
        <taxon>Dikarya</taxon>
        <taxon>Ascomycota</taxon>
        <taxon>Pezizomycotina</taxon>
        <taxon>Eurotiomycetes</taxon>
        <taxon>Chaetothyriomycetidae</taxon>
        <taxon>Chaetothyriales</taxon>
        <taxon>Herpotrichiellaceae</taxon>
        <taxon>Fonsecaea</taxon>
    </lineage>
</organism>
<dbReference type="VEuPathDB" id="FungiDB:Z517_09007"/>
<accession>A0A0D2G7F0</accession>
<gene>
    <name evidence="3" type="ORF">Z517_09007</name>
</gene>
<evidence type="ECO:0000256" key="1">
    <source>
        <dbReference type="ARBA" id="ARBA00006484"/>
    </source>
</evidence>
<dbReference type="PRINTS" id="PR00081">
    <property type="entry name" value="GDHRDH"/>
</dbReference>
<protein>
    <recommendedName>
        <fullName evidence="5">NAD(P)-binding protein</fullName>
    </recommendedName>
</protein>
<reference evidence="3 4" key="1">
    <citation type="submission" date="2015-01" db="EMBL/GenBank/DDBJ databases">
        <title>The Genome Sequence of Fonsecaea pedrosoi CBS 271.37.</title>
        <authorList>
            <consortium name="The Broad Institute Genomics Platform"/>
            <person name="Cuomo C."/>
            <person name="de Hoog S."/>
            <person name="Gorbushina A."/>
            <person name="Stielow B."/>
            <person name="Teixiera M."/>
            <person name="Abouelleil A."/>
            <person name="Chapman S.B."/>
            <person name="Priest M."/>
            <person name="Young S.K."/>
            <person name="Wortman J."/>
            <person name="Nusbaum C."/>
            <person name="Birren B."/>
        </authorList>
    </citation>
    <scope>NUCLEOTIDE SEQUENCE [LARGE SCALE GENOMIC DNA]</scope>
    <source>
        <strain evidence="3 4">CBS 271.37</strain>
    </source>
</reference>
<dbReference type="InterPro" id="IPR036291">
    <property type="entry name" value="NAD(P)-bd_dom_sf"/>
</dbReference>
<dbReference type="Pfam" id="PF00106">
    <property type="entry name" value="adh_short"/>
    <property type="match status" value="1"/>
</dbReference>
<dbReference type="Proteomes" id="UP000053029">
    <property type="component" value="Unassembled WGS sequence"/>
</dbReference>